<keyword evidence="2 6" id="KW-0812">Transmembrane</keyword>
<name>A0A9W9ALZ9_9AGAR</name>
<keyword evidence="3 6" id="KW-1133">Transmembrane helix</keyword>
<evidence type="ECO:0000313" key="7">
    <source>
        <dbReference type="EMBL" id="KAJ4485564.1"/>
    </source>
</evidence>
<evidence type="ECO:0000313" key="8">
    <source>
        <dbReference type="Proteomes" id="UP001150266"/>
    </source>
</evidence>
<reference evidence="7" key="1">
    <citation type="submission" date="2022-08" db="EMBL/GenBank/DDBJ databases">
        <title>A Global Phylogenomic Analysis of the Shiitake Genus Lentinula.</title>
        <authorList>
            <consortium name="DOE Joint Genome Institute"/>
            <person name="Sierra-Patev S."/>
            <person name="Min B."/>
            <person name="Naranjo-Ortiz M."/>
            <person name="Looney B."/>
            <person name="Konkel Z."/>
            <person name="Slot J.C."/>
            <person name="Sakamoto Y."/>
            <person name="Steenwyk J.L."/>
            <person name="Rokas A."/>
            <person name="Carro J."/>
            <person name="Camarero S."/>
            <person name="Ferreira P."/>
            <person name="Molpeceres G."/>
            <person name="Ruiz-Duenas F.J."/>
            <person name="Serrano A."/>
            <person name="Henrissat B."/>
            <person name="Drula E."/>
            <person name="Hughes K.W."/>
            <person name="Mata J.L."/>
            <person name="Ishikawa N.K."/>
            <person name="Vargas-Isla R."/>
            <person name="Ushijima S."/>
            <person name="Smith C.A."/>
            <person name="Ahrendt S."/>
            <person name="Andreopoulos W."/>
            <person name="He G."/>
            <person name="Labutti K."/>
            <person name="Lipzen A."/>
            <person name="Ng V."/>
            <person name="Riley R."/>
            <person name="Sandor L."/>
            <person name="Barry K."/>
            <person name="Martinez A.T."/>
            <person name="Xiao Y."/>
            <person name="Gibbons J.G."/>
            <person name="Terashima K."/>
            <person name="Grigoriev I.V."/>
            <person name="Hibbett D.S."/>
        </authorList>
    </citation>
    <scope>NUCLEOTIDE SEQUENCE</scope>
    <source>
        <strain evidence="7">JLM2183</strain>
    </source>
</reference>
<gene>
    <name evidence="7" type="ORF">J3R30DRAFT_3440465</name>
</gene>
<dbReference type="GO" id="GO:0071944">
    <property type="term" value="C:cell periphery"/>
    <property type="evidence" value="ECO:0007669"/>
    <property type="project" value="UniProtKB-ARBA"/>
</dbReference>
<evidence type="ECO:0000256" key="4">
    <source>
        <dbReference type="ARBA" id="ARBA00023136"/>
    </source>
</evidence>
<dbReference type="Proteomes" id="UP001150266">
    <property type="component" value="Unassembled WGS sequence"/>
</dbReference>
<keyword evidence="8" id="KW-1185">Reference proteome</keyword>
<organism evidence="7 8">
    <name type="scientific">Lentinula aciculospora</name>
    <dbReference type="NCBI Taxonomy" id="153920"/>
    <lineage>
        <taxon>Eukaryota</taxon>
        <taxon>Fungi</taxon>
        <taxon>Dikarya</taxon>
        <taxon>Basidiomycota</taxon>
        <taxon>Agaricomycotina</taxon>
        <taxon>Agaricomycetes</taxon>
        <taxon>Agaricomycetidae</taxon>
        <taxon>Agaricales</taxon>
        <taxon>Marasmiineae</taxon>
        <taxon>Omphalotaceae</taxon>
        <taxon>Lentinula</taxon>
    </lineage>
</organism>
<evidence type="ECO:0008006" key="9">
    <source>
        <dbReference type="Google" id="ProtNLM"/>
    </source>
</evidence>
<sequence>MSAGSFINQTFDDRDTTDLHYAGAWPSPQTGSWNATNVGESGTLSSTEDIRANVTFIFSIPANAVYYYGIPRCCGGLYAICLDCDPNNPIFEMIDAVNTTDDGKNPPVVLWSKTFDTTGIHEILLTNQNDSRFGHSQITLDRFDLQVSNTAPVVTSFISEAPSSPATSPATSFAPLATSSVSAIAQSKPSVPEGAIIGAIIGAIVGVTGLIVILMVWIFWRRQRRSRALDDQGLRMAQTPFYTHSVAPPGVGPYIITDNTSKSISSINTSKRRAPHLSDVYTPVASSSSASPARPRREIDAGQIPHDLSDGETLPPEYDQIFRRAAQNVPPMSSENLASFDLLRGKS</sequence>
<comment type="subcellular location">
    <subcellularLocation>
        <location evidence="1">Membrane</location>
        <topology evidence="1">Single-pass membrane protein</topology>
    </subcellularLocation>
</comment>
<evidence type="ECO:0000256" key="3">
    <source>
        <dbReference type="ARBA" id="ARBA00022989"/>
    </source>
</evidence>
<proteinExistence type="predicted"/>
<dbReference type="InterPro" id="IPR051694">
    <property type="entry name" value="Immunoregulatory_rcpt-like"/>
</dbReference>
<evidence type="ECO:0000256" key="5">
    <source>
        <dbReference type="SAM" id="MobiDB-lite"/>
    </source>
</evidence>
<keyword evidence="4 6" id="KW-0472">Membrane</keyword>
<accession>A0A9W9ALZ9</accession>
<dbReference type="GO" id="GO:0016020">
    <property type="term" value="C:membrane"/>
    <property type="evidence" value="ECO:0007669"/>
    <property type="project" value="UniProtKB-SubCell"/>
</dbReference>
<feature type="transmembrane region" description="Helical" evidence="6">
    <location>
        <begin position="195"/>
        <end position="220"/>
    </location>
</feature>
<protein>
    <recommendedName>
        <fullName evidence="9">Mid2 domain-containing protein</fullName>
    </recommendedName>
</protein>
<feature type="region of interest" description="Disordered" evidence="5">
    <location>
        <begin position="280"/>
        <end position="347"/>
    </location>
</feature>
<comment type="caution">
    <text evidence="7">The sequence shown here is derived from an EMBL/GenBank/DDBJ whole genome shotgun (WGS) entry which is preliminary data.</text>
</comment>
<feature type="compositionally biased region" description="Low complexity" evidence="5">
    <location>
        <begin position="283"/>
        <end position="293"/>
    </location>
</feature>
<dbReference type="AlphaFoldDB" id="A0A9W9ALZ9"/>
<evidence type="ECO:0000256" key="6">
    <source>
        <dbReference type="SAM" id="Phobius"/>
    </source>
</evidence>
<dbReference type="PANTHER" id="PTHR15549:SF27">
    <property type="entry name" value="CHITIN-BINDING TYPE-1 DOMAIN-CONTAINING PROTEIN"/>
    <property type="match status" value="1"/>
</dbReference>
<evidence type="ECO:0000256" key="1">
    <source>
        <dbReference type="ARBA" id="ARBA00004167"/>
    </source>
</evidence>
<dbReference type="PANTHER" id="PTHR15549">
    <property type="entry name" value="PAIRED IMMUNOGLOBULIN-LIKE TYPE 2 RECEPTOR"/>
    <property type="match status" value="1"/>
</dbReference>
<dbReference type="OrthoDB" id="3359616at2759"/>
<dbReference type="EMBL" id="JAOTPV010000003">
    <property type="protein sequence ID" value="KAJ4485564.1"/>
    <property type="molecule type" value="Genomic_DNA"/>
</dbReference>
<evidence type="ECO:0000256" key="2">
    <source>
        <dbReference type="ARBA" id="ARBA00022692"/>
    </source>
</evidence>